<dbReference type="Proteomes" id="UP000187367">
    <property type="component" value="Unassembled WGS sequence"/>
</dbReference>
<evidence type="ECO:0000313" key="1">
    <source>
        <dbReference type="EMBL" id="OMI06157.1"/>
    </source>
</evidence>
<dbReference type="AlphaFoldDB" id="A0A1R1RVV4"/>
<protein>
    <submittedName>
        <fullName evidence="1">Uncharacterized protein</fullName>
    </submittedName>
</protein>
<comment type="caution">
    <text evidence="1">The sequence shown here is derived from an EMBL/GenBank/DDBJ whole genome shotgun (WGS) entry which is preliminary data.</text>
</comment>
<gene>
    <name evidence="1" type="ORF">BW143_09495</name>
</gene>
<keyword evidence="2" id="KW-1185">Reference proteome</keyword>
<evidence type="ECO:0000313" key="2">
    <source>
        <dbReference type="Proteomes" id="UP000187367"/>
    </source>
</evidence>
<dbReference type="EMBL" id="MTJL01000016">
    <property type="protein sequence ID" value="OMI06157.1"/>
    <property type="molecule type" value="Genomic_DNA"/>
</dbReference>
<sequence length="168" mass="20173">MVNDRKSRLGKLLKENNRKQAKIQLIYDLKQYHDIDISDKEYADYQLAEEVHQNIYARIKTDEIKTLTFPYDGKTLKSKIDFIFDYDKKYEQEKVLFYPSTLGFYFRGQRLYLKHPIAIIIPLRECKKMMNKLILDMHDNLSVVSETFKFGFVLSEDEYSNVAIEYWD</sequence>
<name>A0A1R1RVV4_9BACI</name>
<organism evidence="1 2">
    <name type="scientific">Bacillus swezeyi</name>
    <dbReference type="NCBI Taxonomy" id="1925020"/>
    <lineage>
        <taxon>Bacteria</taxon>
        <taxon>Bacillati</taxon>
        <taxon>Bacillota</taxon>
        <taxon>Bacilli</taxon>
        <taxon>Bacillales</taxon>
        <taxon>Bacillaceae</taxon>
        <taxon>Bacillus</taxon>
    </lineage>
</organism>
<proteinExistence type="predicted"/>
<accession>A0A1R1QND2</accession>
<accession>A0A1R1RVV4</accession>
<reference evidence="1 2" key="1">
    <citation type="submission" date="2017-01" db="EMBL/GenBank/DDBJ databases">
        <title>Bacillus phylogenomics.</title>
        <authorList>
            <person name="Dunlap C."/>
        </authorList>
    </citation>
    <scope>NUCLEOTIDE SEQUENCE [LARGE SCALE GENOMIC DNA]</scope>
    <source>
        <strain evidence="1 2">NRRL B-41282</strain>
    </source>
</reference>